<dbReference type="EMBL" id="KZ308461">
    <property type="protein sequence ID" value="KAG8230056.1"/>
    <property type="molecule type" value="Genomic_DNA"/>
</dbReference>
<reference evidence="5" key="2">
    <citation type="submission" date="2017-10" db="EMBL/GenBank/DDBJ databases">
        <title>Ladona fulva Genome sequencing and assembly.</title>
        <authorList>
            <person name="Murali S."/>
            <person name="Richards S."/>
            <person name="Bandaranaike D."/>
            <person name="Bellair M."/>
            <person name="Blankenburg K."/>
            <person name="Chao H."/>
            <person name="Dinh H."/>
            <person name="Doddapaneni H."/>
            <person name="Dugan-Rocha S."/>
            <person name="Elkadiri S."/>
            <person name="Gnanaolivu R."/>
            <person name="Hernandez B."/>
            <person name="Skinner E."/>
            <person name="Javaid M."/>
            <person name="Lee S."/>
            <person name="Li M."/>
            <person name="Ming W."/>
            <person name="Munidasa M."/>
            <person name="Muniz J."/>
            <person name="Nguyen L."/>
            <person name="Hughes D."/>
            <person name="Osuji N."/>
            <person name="Pu L.-L."/>
            <person name="Puazo M."/>
            <person name="Qu C."/>
            <person name="Quiroz J."/>
            <person name="Raj R."/>
            <person name="Weissenberger G."/>
            <person name="Xin Y."/>
            <person name="Zou X."/>
            <person name="Han Y."/>
            <person name="Worley K."/>
            <person name="Muzny D."/>
            <person name="Gibbs R."/>
        </authorList>
    </citation>
    <scope>NUCLEOTIDE SEQUENCE</scope>
    <source>
        <strain evidence="5">Sampled in the wild</strain>
    </source>
</reference>
<proteinExistence type="predicted"/>
<dbReference type="GO" id="GO:0051897">
    <property type="term" value="P:positive regulation of phosphatidylinositol 3-kinase/protein kinase B signal transduction"/>
    <property type="evidence" value="ECO:0007669"/>
    <property type="project" value="TreeGrafter"/>
</dbReference>
<dbReference type="Gene3D" id="1.10.510.10">
    <property type="entry name" value="Transferase(Phosphotransferase) domain 1"/>
    <property type="match status" value="1"/>
</dbReference>
<feature type="binding site" evidence="2">
    <location>
        <position position="184"/>
    </location>
    <ligand>
        <name>ATP</name>
        <dbReference type="ChEBI" id="CHEBI:30616"/>
    </ligand>
</feature>
<reference evidence="5" key="1">
    <citation type="submission" date="2013-04" db="EMBL/GenBank/DDBJ databases">
        <authorList>
            <person name="Qu J."/>
            <person name="Murali S.C."/>
            <person name="Bandaranaike D."/>
            <person name="Bellair M."/>
            <person name="Blankenburg K."/>
            <person name="Chao H."/>
            <person name="Dinh H."/>
            <person name="Doddapaneni H."/>
            <person name="Downs B."/>
            <person name="Dugan-Rocha S."/>
            <person name="Elkadiri S."/>
            <person name="Gnanaolivu R.D."/>
            <person name="Hernandez B."/>
            <person name="Javaid M."/>
            <person name="Jayaseelan J.C."/>
            <person name="Lee S."/>
            <person name="Li M."/>
            <person name="Ming W."/>
            <person name="Munidasa M."/>
            <person name="Muniz J."/>
            <person name="Nguyen L."/>
            <person name="Ongeri F."/>
            <person name="Osuji N."/>
            <person name="Pu L.-L."/>
            <person name="Puazo M."/>
            <person name="Qu C."/>
            <person name="Quiroz J."/>
            <person name="Raj R."/>
            <person name="Weissenberger G."/>
            <person name="Xin Y."/>
            <person name="Zou X."/>
            <person name="Han Y."/>
            <person name="Richards S."/>
            <person name="Worley K."/>
            <person name="Muzny D."/>
            <person name="Gibbs R."/>
        </authorList>
    </citation>
    <scope>NUCLEOTIDE SEQUENCE</scope>
    <source>
        <strain evidence="5">Sampled in the wild</strain>
    </source>
</reference>
<dbReference type="InterPro" id="IPR001245">
    <property type="entry name" value="Ser-Thr/Tyr_kinase_cat_dom"/>
</dbReference>
<feature type="compositionally biased region" description="Pro residues" evidence="3">
    <location>
        <begin position="48"/>
        <end position="58"/>
    </location>
</feature>
<dbReference type="PANTHER" id="PTHR24416:SF580">
    <property type="entry name" value="DISCOIDIN DOMAIN RECEPTOR, ISOFORM F"/>
    <property type="match status" value="1"/>
</dbReference>
<keyword evidence="2" id="KW-0067">ATP-binding</keyword>
<dbReference type="Pfam" id="PF07714">
    <property type="entry name" value="PK_Tyr_Ser-Thr"/>
    <property type="match status" value="1"/>
</dbReference>
<sequence>MREYLPSQEYAVPGDCGGQVLQSPFPGIPSSNPPLTRPNKISLLNFFPGPPPVPPPPEKYYAATEICKPSQPPPPPLSPPPLSGTRSPSPPPPPPLPPTSLLEGLGRVSPSYGVATTGSSEEEAEEGATRKGVVENSPLSPLSEFPRERLRIIQQLGLGEFGEVHLCEYEGEESEGRARIVAVKSLLRGSSEATRAEFEREVELLWRLRDPNIARVLGACLRVSEEGVRTPGKECPSEERKICLPPTPCVVIEYAEFGDLNQFLQEHLAETASSPLPLSANTLSYGCLIYMATQIASGMKYLESLNFVHRDLATRPTFSASDPPTLTILSDIGNERGKDFPSPLLVCASGDD</sequence>
<evidence type="ECO:0000256" key="3">
    <source>
        <dbReference type="SAM" id="MobiDB-lite"/>
    </source>
</evidence>
<gene>
    <name evidence="5" type="ORF">J437_LFUL000892</name>
</gene>
<feature type="region of interest" description="Disordered" evidence="3">
    <location>
        <begin position="1"/>
        <end position="141"/>
    </location>
</feature>
<name>A0A8K0K7X0_LADFU</name>
<feature type="compositionally biased region" description="Pro residues" evidence="3">
    <location>
        <begin position="70"/>
        <end position="98"/>
    </location>
</feature>
<evidence type="ECO:0000256" key="2">
    <source>
        <dbReference type="PROSITE-ProRule" id="PRU10141"/>
    </source>
</evidence>
<evidence type="ECO:0000313" key="6">
    <source>
        <dbReference type="Proteomes" id="UP000792457"/>
    </source>
</evidence>
<dbReference type="GO" id="GO:0005886">
    <property type="term" value="C:plasma membrane"/>
    <property type="evidence" value="ECO:0007669"/>
    <property type="project" value="TreeGrafter"/>
</dbReference>
<evidence type="ECO:0000259" key="4">
    <source>
        <dbReference type="PROSITE" id="PS50011"/>
    </source>
</evidence>
<dbReference type="PROSITE" id="PS00107">
    <property type="entry name" value="PROTEIN_KINASE_ATP"/>
    <property type="match status" value="1"/>
</dbReference>
<dbReference type="AlphaFoldDB" id="A0A8K0K7X0"/>
<dbReference type="GO" id="GO:0005524">
    <property type="term" value="F:ATP binding"/>
    <property type="evidence" value="ECO:0007669"/>
    <property type="project" value="UniProtKB-UniRule"/>
</dbReference>
<evidence type="ECO:0000256" key="1">
    <source>
        <dbReference type="ARBA" id="ARBA00004167"/>
    </source>
</evidence>
<evidence type="ECO:0000313" key="5">
    <source>
        <dbReference type="EMBL" id="KAG8230056.1"/>
    </source>
</evidence>
<comment type="caution">
    <text evidence="5">The sequence shown here is derived from an EMBL/GenBank/DDBJ whole genome shotgun (WGS) entry which is preliminary data.</text>
</comment>
<dbReference type="InterPro" id="IPR000719">
    <property type="entry name" value="Prot_kinase_dom"/>
</dbReference>
<dbReference type="GO" id="GO:0038062">
    <property type="term" value="F:protein tyrosine kinase collagen receptor activity"/>
    <property type="evidence" value="ECO:0007669"/>
    <property type="project" value="TreeGrafter"/>
</dbReference>
<dbReference type="OrthoDB" id="6071166at2759"/>
<protein>
    <recommendedName>
        <fullName evidence="4">Protein kinase domain-containing protein</fullName>
    </recommendedName>
</protein>
<dbReference type="Gene3D" id="3.30.200.20">
    <property type="entry name" value="Phosphorylase Kinase, domain 1"/>
    <property type="match status" value="1"/>
</dbReference>
<dbReference type="GO" id="GO:0010976">
    <property type="term" value="P:positive regulation of neuron projection development"/>
    <property type="evidence" value="ECO:0007669"/>
    <property type="project" value="TreeGrafter"/>
</dbReference>
<dbReference type="GO" id="GO:0043235">
    <property type="term" value="C:receptor complex"/>
    <property type="evidence" value="ECO:0007669"/>
    <property type="project" value="TreeGrafter"/>
</dbReference>
<dbReference type="InterPro" id="IPR050122">
    <property type="entry name" value="RTK"/>
</dbReference>
<dbReference type="InterPro" id="IPR011009">
    <property type="entry name" value="Kinase-like_dom_sf"/>
</dbReference>
<keyword evidence="6" id="KW-1185">Reference proteome</keyword>
<dbReference type="Proteomes" id="UP000792457">
    <property type="component" value="Unassembled WGS sequence"/>
</dbReference>
<organism evidence="5 6">
    <name type="scientific">Ladona fulva</name>
    <name type="common">Scarce chaser dragonfly</name>
    <name type="synonym">Libellula fulva</name>
    <dbReference type="NCBI Taxonomy" id="123851"/>
    <lineage>
        <taxon>Eukaryota</taxon>
        <taxon>Metazoa</taxon>
        <taxon>Ecdysozoa</taxon>
        <taxon>Arthropoda</taxon>
        <taxon>Hexapoda</taxon>
        <taxon>Insecta</taxon>
        <taxon>Pterygota</taxon>
        <taxon>Palaeoptera</taxon>
        <taxon>Odonata</taxon>
        <taxon>Epiprocta</taxon>
        <taxon>Anisoptera</taxon>
        <taxon>Libelluloidea</taxon>
        <taxon>Libellulidae</taxon>
        <taxon>Ladona</taxon>
    </lineage>
</organism>
<dbReference type="GO" id="GO:0005518">
    <property type="term" value="F:collagen binding"/>
    <property type="evidence" value="ECO:0007669"/>
    <property type="project" value="TreeGrafter"/>
</dbReference>
<feature type="domain" description="Protein kinase" evidence="4">
    <location>
        <begin position="150"/>
        <end position="352"/>
    </location>
</feature>
<dbReference type="InterPro" id="IPR017441">
    <property type="entry name" value="Protein_kinase_ATP_BS"/>
</dbReference>
<dbReference type="PANTHER" id="PTHR24416">
    <property type="entry name" value="TYROSINE-PROTEIN KINASE RECEPTOR"/>
    <property type="match status" value="1"/>
</dbReference>
<dbReference type="PROSITE" id="PS50011">
    <property type="entry name" value="PROTEIN_KINASE_DOM"/>
    <property type="match status" value="1"/>
</dbReference>
<accession>A0A8K0K7X0</accession>
<comment type="subcellular location">
    <subcellularLocation>
        <location evidence="1">Membrane</location>
        <topology evidence="1">Single-pass membrane protein</topology>
    </subcellularLocation>
</comment>
<dbReference type="SUPFAM" id="SSF56112">
    <property type="entry name" value="Protein kinase-like (PK-like)"/>
    <property type="match status" value="1"/>
</dbReference>
<keyword evidence="2" id="KW-0547">Nucleotide-binding</keyword>